<dbReference type="RefSeq" id="WP_224139590.1">
    <property type="nucleotide sequence ID" value="NZ_JAIQUM010000030.1"/>
</dbReference>
<reference evidence="1" key="1">
    <citation type="submission" date="2024-05" db="EMBL/GenBank/DDBJ databases">
        <title>Metabacillus sp. nov., isolated from the rhizosphere soil of tomato plants.</title>
        <authorList>
            <person name="Ma R."/>
        </authorList>
    </citation>
    <scope>NUCLEOTIDE SEQUENCE</scope>
    <source>
        <strain evidence="1">DBTR6</strain>
    </source>
</reference>
<evidence type="ECO:0000313" key="2">
    <source>
        <dbReference type="Proteomes" id="UP001165287"/>
    </source>
</evidence>
<proteinExistence type="predicted"/>
<evidence type="ECO:0000313" key="1">
    <source>
        <dbReference type="EMBL" id="MBZ5751326.1"/>
    </source>
</evidence>
<comment type="caution">
    <text evidence="1">The sequence shown here is derived from an EMBL/GenBank/DDBJ whole genome shotgun (WGS) entry which is preliminary data.</text>
</comment>
<accession>A0ABS7USP1</accession>
<dbReference type="EMBL" id="JAIQUM010000030">
    <property type="protein sequence ID" value="MBZ5751326.1"/>
    <property type="molecule type" value="Genomic_DNA"/>
</dbReference>
<keyword evidence="2" id="KW-1185">Reference proteome</keyword>
<gene>
    <name evidence="1" type="ORF">K9V48_13990</name>
</gene>
<protein>
    <submittedName>
        <fullName evidence="1">Uncharacterized protein</fullName>
    </submittedName>
</protein>
<name>A0ABS7USP1_9BACI</name>
<dbReference type="Proteomes" id="UP001165287">
    <property type="component" value="Unassembled WGS sequence"/>
</dbReference>
<sequence>MIDFMKFDVMLLDDIIANVDLKPAESDKPYVINFIEGFNKQFSPNPEGYITKVELEKWLKWRVFPETRVNTDQLLAALGLNSYNRWAIIRKTHGVMADDEIWLRFKGETLQHRDVTLRKSLYYPDDKNDFNN</sequence>
<organism evidence="1 2">
    <name type="scientific">Metabacillus rhizolycopersici</name>
    <dbReference type="NCBI Taxonomy" id="2875709"/>
    <lineage>
        <taxon>Bacteria</taxon>
        <taxon>Bacillati</taxon>
        <taxon>Bacillota</taxon>
        <taxon>Bacilli</taxon>
        <taxon>Bacillales</taxon>
        <taxon>Bacillaceae</taxon>
        <taxon>Metabacillus</taxon>
    </lineage>
</organism>